<dbReference type="SUPFAM" id="SSF54523">
    <property type="entry name" value="Pili subunits"/>
    <property type="match status" value="1"/>
</dbReference>
<keyword evidence="3" id="KW-1003">Cell membrane</keyword>
<comment type="subcellular location">
    <subcellularLocation>
        <location evidence="1">Cell inner membrane</location>
        <topology evidence="1">Single-pass membrane protein</topology>
    </subcellularLocation>
</comment>
<dbReference type="Proteomes" id="UP000005695">
    <property type="component" value="Unassembled WGS sequence"/>
</dbReference>
<dbReference type="RefSeq" id="WP_006002895.1">
    <property type="nucleotide sequence ID" value="NZ_AAEW02000030.1"/>
</dbReference>
<dbReference type="EMBL" id="AAEW02000030">
    <property type="protein sequence ID" value="EAT14376.1"/>
    <property type="molecule type" value="Genomic_DNA"/>
</dbReference>
<keyword evidence="12" id="KW-1185">Reference proteome</keyword>
<dbReference type="GO" id="GO:0005886">
    <property type="term" value="C:plasma membrane"/>
    <property type="evidence" value="ECO:0007669"/>
    <property type="project" value="UniProtKB-SubCell"/>
</dbReference>
<evidence type="ECO:0000256" key="5">
    <source>
        <dbReference type="ARBA" id="ARBA00022519"/>
    </source>
</evidence>
<keyword evidence="8 9" id="KW-0472">Membrane</keyword>
<keyword evidence="4" id="KW-0488">Methylation</keyword>
<dbReference type="OrthoDB" id="5405763at2"/>
<reference evidence="11" key="1">
    <citation type="submission" date="2006-05" db="EMBL/GenBank/DDBJ databases">
        <title>Annotation of the draft genome assembly of Desulfuromonas acetoxidans DSM 684.</title>
        <authorList>
            <consortium name="US DOE Joint Genome Institute (JGI-ORNL)"/>
            <person name="Larimer F."/>
            <person name="Land M."/>
            <person name="Hauser L."/>
        </authorList>
    </citation>
    <scope>NUCLEOTIDE SEQUENCE [LARGE SCALE GENOMIC DNA]</scope>
    <source>
        <strain evidence="11">DSM 684</strain>
    </source>
</reference>
<evidence type="ECO:0000256" key="8">
    <source>
        <dbReference type="ARBA" id="ARBA00023136"/>
    </source>
</evidence>
<gene>
    <name evidence="11" type="ORF">Dace_0244</name>
</gene>
<name>Q1JVV0_DESA6</name>
<dbReference type="InterPro" id="IPR045584">
    <property type="entry name" value="Pilin-like"/>
</dbReference>
<protein>
    <recommendedName>
        <fullName evidence="10">Type II secretion system protein GspI C-terminal domain-containing protein</fullName>
    </recommendedName>
</protein>
<comment type="caution">
    <text evidence="11">The sequence shown here is derived from an EMBL/GenBank/DDBJ whole genome shotgun (WGS) entry which is preliminary data.</text>
</comment>
<feature type="domain" description="Type II secretion system protein GspI C-terminal" evidence="10">
    <location>
        <begin position="56"/>
        <end position="133"/>
    </location>
</feature>
<dbReference type="NCBIfam" id="TIGR02532">
    <property type="entry name" value="IV_pilin_GFxxxE"/>
    <property type="match status" value="1"/>
</dbReference>
<dbReference type="Gene3D" id="3.30.1300.30">
    <property type="entry name" value="GSPII I/J protein-like"/>
    <property type="match status" value="1"/>
</dbReference>
<evidence type="ECO:0000259" key="10">
    <source>
        <dbReference type="Pfam" id="PF02501"/>
    </source>
</evidence>
<comment type="similarity">
    <text evidence="2">Belongs to the GSP I family.</text>
</comment>
<evidence type="ECO:0000256" key="1">
    <source>
        <dbReference type="ARBA" id="ARBA00004377"/>
    </source>
</evidence>
<dbReference type="InterPro" id="IPR010052">
    <property type="entry name" value="T2SS_protein-GspI"/>
</dbReference>
<dbReference type="InterPro" id="IPR003413">
    <property type="entry name" value="T2SS_GspI_C"/>
</dbReference>
<evidence type="ECO:0000313" key="11">
    <source>
        <dbReference type="EMBL" id="EAT14376.1"/>
    </source>
</evidence>
<dbReference type="Pfam" id="PF02501">
    <property type="entry name" value="T2SSI"/>
    <property type="match status" value="1"/>
</dbReference>
<evidence type="ECO:0000256" key="7">
    <source>
        <dbReference type="ARBA" id="ARBA00022989"/>
    </source>
</evidence>
<proteinExistence type="inferred from homology"/>
<accession>Q1JVV0</accession>
<organism evidence="11 12">
    <name type="scientific">Desulfuromonas acetoxidans (strain DSM 684 / 11070)</name>
    <dbReference type="NCBI Taxonomy" id="281689"/>
    <lineage>
        <taxon>Bacteria</taxon>
        <taxon>Pseudomonadati</taxon>
        <taxon>Thermodesulfobacteriota</taxon>
        <taxon>Desulfuromonadia</taxon>
        <taxon>Desulfuromonadales</taxon>
        <taxon>Desulfuromonadaceae</taxon>
        <taxon>Desulfuromonas</taxon>
    </lineage>
</organism>
<dbReference type="GO" id="GO:0015627">
    <property type="term" value="C:type II protein secretion system complex"/>
    <property type="evidence" value="ECO:0007669"/>
    <property type="project" value="InterPro"/>
</dbReference>
<keyword evidence="7 9" id="KW-1133">Transmembrane helix</keyword>
<dbReference type="PANTHER" id="PTHR38779">
    <property type="entry name" value="TYPE II SECRETION SYSTEM PROTEIN I-RELATED"/>
    <property type="match status" value="1"/>
</dbReference>
<keyword evidence="5" id="KW-0997">Cell inner membrane</keyword>
<dbReference type="GO" id="GO:0015628">
    <property type="term" value="P:protein secretion by the type II secretion system"/>
    <property type="evidence" value="ECO:0007669"/>
    <property type="project" value="InterPro"/>
</dbReference>
<evidence type="ECO:0000256" key="9">
    <source>
        <dbReference type="SAM" id="Phobius"/>
    </source>
</evidence>
<dbReference type="AlphaFoldDB" id="Q1JVV0"/>
<feature type="transmembrane region" description="Helical" evidence="9">
    <location>
        <begin position="21"/>
        <end position="44"/>
    </location>
</feature>
<sequence>MSLTTATTVSDQRSASRQCGFTLLEVMIALAIIGSALIACLSLANRSVFSNDEVQRITTATMLAQHKMSELETESRLGELDTSELEGDWEEPYQQYRWQVEYSATPVSGVQQVSVSVLWGKKERNEEVTLDSFLFN</sequence>
<evidence type="ECO:0000313" key="12">
    <source>
        <dbReference type="Proteomes" id="UP000005695"/>
    </source>
</evidence>
<evidence type="ECO:0000256" key="4">
    <source>
        <dbReference type="ARBA" id="ARBA00022481"/>
    </source>
</evidence>
<keyword evidence="6 9" id="KW-0812">Transmembrane</keyword>
<dbReference type="PANTHER" id="PTHR38779:SF2">
    <property type="entry name" value="TYPE II SECRETION SYSTEM PROTEIN I-RELATED"/>
    <property type="match status" value="1"/>
</dbReference>
<evidence type="ECO:0000256" key="2">
    <source>
        <dbReference type="ARBA" id="ARBA00008358"/>
    </source>
</evidence>
<dbReference type="InterPro" id="IPR012902">
    <property type="entry name" value="N_methyl_site"/>
</dbReference>
<dbReference type="Pfam" id="PF07963">
    <property type="entry name" value="N_methyl"/>
    <property type="match status" value="1"/>
</dbReference>
<reference evidence="11" key="2">
    <citation type="submission" date="2006-05" db="EMBL/GenBank/DDBJ databases">
        <title>Sequencing of the draft genome and assembly of Desulfuromonas acetoxidans DSM 684.</title>
        <authorList>
            <consortium name="US DOE Joint Genome Institute (JGI-PGF)"/>
            <person name="Copeland A."/>
            <person name="Lucas S."/>
            <person name="Lapidus A."/>
            <person name="Barry K."/>
            <person name="Detter J.C."/>
            <person name="Glavina del Rio T."/>
            <person name="Hammon N."/>
            <person name="Israni S."/>
            <person name="Dalin E."/>
            <person name="Tice H."/>
            <person name="Bruce D."/>
            <person name="Pitluck S."/>
            <person name="Richardson P."/>
        </authorList>
    </citation>
    <scope>NUCLEOTIDE SEQUENCE [LARGE SCALE GENOMIC DNA]</scope>
    <source>
        <strain evidence="11">DSM 684</strain>
    </source>
</reference>
<evidence type="ECO:0000256" key="6">
    <source>
        <dbReference type="ARBA" id="ARBA00022692"/>
    </source>
</evidence>
<evidence type="ECO:0000256" key="3">
    <source>
        <dbReference type="ARBA" id="ARBA00022475"/>
    </source>
</evidence>